<organism evidence="2">
    <name type="scientific">uncultured marine virus</name>
    <dbReference type="NCBI Taxonomy" id="186617"/>
    <lineage>
        <taxon>Viruses</taxon>
        <taxon>environmental samples</taxon>
    </lineage>
</organism>
<protein>
    <submittedName>
        <fullName evidence="2">Uncharacterized protein</fullName>
    </submittedName>
</protein>
<keyword evidence="1" id="KW-0472">Membrane</keyword>
<reference evidence="2" key="1">
    <citation type="journal article" date="2015" name="Front. Microbiol.">
        <title>Combining genomic sequencing methods to explore viral diversity and reveal potential virus-host interactions.</title>
        <authorList>
            <person name="Chow C.E."/>
            <person name="Winget D.M."/>
            <person name="White R.A.III."/>
            <person name="Hallam S.J."/>
            <person name="Suttle C.A."/>
        </authorList>
    </citation>
    <scope>NUCLEOTIDE SEQUENCE</scope>
    <source>
        <strain evidence="2">Oxic1_10</strain>
    </source>
</reference>
<name>A0A0F7LBG3_9VIRU</name>
<accession>A0A0F7LBG3</accession>
<evidence type="ECO:0000256" key="1">
    <source>
        <dbReference type="SAM" id="Phobius"/>
    </source>
</evidence>
<keyword evidence="1" id="KW-0812">Transmembrane</keyword>
<keyword evidence="1" id="KW-1133">Transmembrane helix</keyword>
<reference evidence="2" key="2">
    <citation type="submission" date="2015-03" db="EMBL/GenBank/DDBJ databases">
        <authorList>
            <person name="Chow C.-E.T."/>
            <person name="Winget D.M."/>
            <person name="White R.A.III."/>
            <person name="Hallam S.J."/>
            <person name="Suttle C.A."/>
        </authorList>
    </citation>
    <scope>NUCLEOTIDE SEQUENCE</scope>
    <source>
        <strain evidence="2">Oxic1_10</strain>
    </source>
</reference>
<sequence length="59" mass="7277">MNLSHKYELCYHCLNLCQKKLLLLLLHLLDKNMLNHFPILFQMMYLLLCYNQTFVFQRN</sequence>
<feature type="transmembrane region" description="Helical" evidence="1">
    <location>
        <begin position="33"/>
        <end position="50"/>
    </location>
</feature>
<evidence type="ECO:0000313" key="2">
    <source>
        <dbReference type="EMBL" id="AKH48556.1"/>
    </source>
</evidence>
<proteinExistence type="predicted"/>
<dbReference type="EMBL" id="KR029605">
    <property type="protein sequence ID" value="AKH48556.1"/>
    <property type="molecule type" value="Genomic_DNA"/>
</dbReference>